<accession>A0A7C4NV17</accession>
<dbReference type="InterPro" id="IPR011894">
    <property type="entry name" value="PorC_KorC"/>
</dbReference>
<dbReference type="NCBIfam" id="TIGR02175">
    <property type="entry name" value="PorC_KorC"/>
    <property type="match status" value="1"/>
</dbReference>
<gene>
    <name evidence="3" type="ORF">ENT66_00310</name>
</gene>
<dbReference type="SUPFAM" id="SSF53323">
    <property type="entry name" value="Pyruvate-ferredoxin oxidoreductase, PFOR, domain III"/>
    <property type="match status" value="1"/>
</dbReference>
<dbReference type="AlphaFoldDB" id="A0A7C4NV17"/>
<protein>
    <submittedName>
        <fullName evidence="3">Pyruvate synthase</fullName>
    </submittedName>
</protein>
<reference evidence="3" key="1">
    <citation type="journal article" date="2020" name="mSystems">
        <title>Genome- and Community-Level Interaction Insights into Carbon Utilization and Element Cycling Functions of Hydrothermarchaeota in Hydrothermal Sediment.</title>
        <authorList>
            <person name="Zhou Z."/>
            <person name="Liu Y."/>
            <person name="Xu W."/>
            <person name="Pan J."/>
            <person name="Luo Z.H."/>
            <person name="Li M."/>
        </authorList>
    </citation>
    <scope>NUCLEOTIDE SEQUENCE [LARGE SCALE GENOMIC DNA]</scope>
    <source>
        <strain evidence="3">SpSt-6</strain>
    </source>
</reference>
<proteinExistence type="predicted"/>
<dbReference type="InterPro" id="IPR051626">
    <property type="entry name" value="Oxidoreductase_gamma_subunit"/>
</dbReference>
<name>A0A7C4NV17_9BACT</name>
<dbReference type="InterPro" id="IPR002869">
    <property type="entry name" value="Pyrv_flavodox_OxRed_cen"/>
</dbReference>
<sequence length="185" mass="20240">MIEIRIHGRGGQGAVTSAELIAVAAINEGKFAQAFPSFGPERRGAPVQAFARIGEERIRTREKIYHPDIILVLDPSLPKITKVTEGLKETGVAILNSHLSEEEVRKILGDYKGKLALVNATKIAIEEIGVPITNTTMLGAFLKTTGVIKVKSMEEALKERFGKLAEKNIKALHRALEETQIYKGV</sequence>
<evidence type="ECO:0000313" key="3">
    <source>
        <dbReference type="EMBL" id="HGQ84885.1"/>
    </source>
</evidence>
<dbReference type="Pfam" id="PF01558">
    <property type="entry name" value="POR"/>
    <property type="match status" value="1"/>
</dbReference>
<feature type="domain" description="Pyruvate/ketoisovalerate oxidoreductase catalytic" evidence="2">
    <location>
        <begin position="10"/>
        <end position="177"/>
    </location>
</feature>
<keyword evidence="3" id="KW-0670">Pyruvate</keyword>
<comment type="caution">
    <text evidence="3">The sequence shown here is derived from an EMBL/GenBank/DDBJ whole genome shotgun (WGS) entry which is preliminary data.</text>
</comment>
<dbReference type="PANTHER" id="PTHR43366:SF1">
    <property type="entry name" value="PYRUVATE SYNTHASE SUBUNIT PORC"/>
    <property type="match status" value="1"/>
</dbReference>
<dbReference type="GO" id="GO:0016625">
    <property type="term" value="F:oxidoreductase activity, acting on the aldehyde or oxo group of donors, iron-sulfur protein as acceptor"/>
    <property type="evidence" value="ECO:0007669"/>
    <property type="project" value="InterPro"/>
</dbReference>
<evidence type="ECO:0000256" key="1">
    <source>
        <dbReference type="ARBA" id="ARBA00023002"/>
    </source>
</evidence>
<dbReference type="InterPro" id="IPR019752">
    <property type="entry name" value="Pyrv/ketoisovalerate_OxRed_cat"/>
</dbReference>
<keyword evidence="1" id="KW-0560">Oxidoreductase</keyword>
<organism evidence="3">
    <name type="scientific">Thermodesulfobacterium geofontis</name>
    <dbReference type="NCBI Taxonomy" id="1295609"/>
    <lineage>
        <taxon>Bacteria</taxon>
        <taxon>Pseudomonadati</taxon>
        <taxon>Thermodesulfobacteriota</taxon>
        <taxon>Thermodesulfobacteria</taxon>
        <taxon>Thermodesulfobacteriales</taxon>
        <taxon>Thermodesulfobacteriaceae</taxon>
        <taxon>Thermodesulfobacterium</taxon>
    </lineage>
</organism>
<dbReference type="EMBL" id="DSZN01000007">
    <property type="protein sequence ID" value="HGQ84885.1"/>
    <property type="molecule type" value="Genomic_DNA"/>
</dbReference>
<dbReference type="Gene3D" id="3.40.920.10">
    <property type="entry name" value="Pyruvate-ferredoxin oxidoreductase, PFOR, domain III"/>
    <property type="match status" value="1"/>
</dbReference>
<evidence type="ECO:0000259" key="2">
    <source>
        <dbReference type="Pfam" id="PF01558"/>
    </source>
</evidence>
<dbReference type="PANTHER" id="PTHR43366">
    <property type="entry name" value="PYRUVATE SYNTHASE SUBUNIT PORC"/>
    <property type="match status" value="1"/>
</dbReference>